<name>A0A0F9PWC1_9ZZZZ</name>
<dbReference type="EMBL" id="LAZR01004818">
    <property type="protein sequence ID" value="KKN05331.1"/>
    <property type="molecule type" value="Genomic_DNA"/>
</dbReference>
<accession>A0A0F9PWC1</accession>
<evidence type="ECO:0000313" key="1">
    <source>
        <dbReference type="EMBL" id="KKN05331.1"/>
    </source>
</evidence>
<dbReference type="GO" id="GO:0008270">
    <property type="term" value="F:zinc ion binding"/>
    <property type="evidence" value="ECO:0007669"/>
    <property type="project" value="InterPro"/>
</dbReference>
<comment type="caution">
    <text evidence="1">The sequence shown here is derived from an EMBL/GenBank/DDBJ whole genome shotgun (WGS) entry which is preliminary data.</text>
</comment>
<dbReference type="SUPFAM" id="SSF56731">
    <property type="entry name" value="DNA primase core"/>
    <property type="match status" value="1"/>
</dbReference>
<protein>
    <recommendedName>
        <fullName evidence="2">Zinc finger CHC2-type domain-containing protein</fullName>
    </recommendedName>
</protein>
<dbReference type="InterPro" id="IPR036977">
    <property type="entry name" value="DNA_primase_Znf_CHC2"/>
</dbReference>
<dbReference type="GO" id="GO:0003677">
    <property type="term" value="F:DNA binding"/>
    <property type="evidence" value="ECO:0007669"/>
    <property type="project" value="InterPro"/>
</dbReference>
<dbReference type="Gene3D" id="3.90.580.10">
    <property type="entry name" value="Zinc finger, CHC2-type domain"/>
    <property type="match status" value="1"/>
</dbReference>
<proteinExistence type="predicted"/>
<dbReference type="SUPFAM" id="SSF57783">
    <property type="entry name" value="Zinc beta-ribbon"/>
    <property type="match status" value="1"/>
</dbReference>
<sequence>MNIETFDPIAYFEDRNISYSTEGKNVTENWVNIECPFPFCDDPSNHMGINLESKLFSCWACGEKGGMDRLIQELEGCTWSESQSILSQFQENPYKDIPLDTKYPETGSKTVRSKDTKDILSPFSDQFPKMHLNYLKGRDFDPDMLIPKYRLKACYNTGKHKFRIIAPVIMDGEVVNFVGADVTGKARVPYKNCSNTESIISAESCLYNLDNANETAMLIEGVTDVWRIGDGSIGTLGKKVTKEQINLLVKSDVEQVYLLPDFDAIELWKQLAIEISPLFDHVELLELNLGDPENLRGDDLREIQDLIRK</sequence>
<dbReference type="AlphaFoldDB" id="A0A0F9PWC1"/>
<dbReference type="GO" id="GO:0006260">
    <property type="term" value="P:DNA replication"/>
    <property type="evidence" value="ECO:0007669"/>
    <property type="project" value="InterPro"/>
</dbReference>
<gene>
    <name evidence="1" type="ORF">LCGC14_1088520</name>
</gene>
<reference evidence="1" key="1">
    <citation type="journal article" date="2015" name="Nature">
        <title>Complex archaea that bridge the gap between prokaryotes and eukaryotes.</title>
        <authorList>
            <person name="Spang A."/>
            <person name="Saw J.H."/>
            <person name="Jorgensen S.L."/>
            <person name="Zaremba-Niedzwiedzka K."/>
            <person name="Martijn J."/>
            <person name="Lind A.E."/>
            <person name="van Eijk R."/>
            <person name="Schleper C."/>
            <person name="Guy L."/>
            <person name="Ettema T.J."/>
        </authorList>
    </citation>
    <scope>NUCLEOTIDE SEQUENCE</scope>
</reference>
<organism evidence="1">
    <name type="scientific">marine sediment metagenome</name>
    <dbReference type="NCBI Taxonomy" id="412755"/>
    <lineage>
        <taxon>unclassified sequences</taxon>
        <taxon>metagenomes</taxon>
        <taxon>ecological metagenomes</taxon>
    </lineage>
</organism>
<evidence type="ECO:0008006" key="2">
    <source>
        <dbReference type="Google" id="ProtNLM"/>
    </source>
</evidence>